<dbReference type="InterPro" id="IPR006016">
    <property type="entry name" value="UspA"/>
</dbReference>
<dbReference type="OrthoDB" id="9794782at2"/>
<reference evidence="3 4" key="1">
    <citation type="journal article" date="2014" name="Genome Announc.">
        <title>Complete Genome Sequence of Amino Acid-Utilizing Eubacterium acidaminophilum al-2 (DSM 3953).</title>
        <authorList>
            <person name="Poehlein A."/>
            <person name="Andreesen J.R."/>
            <person name="Daniel R."/>
        </authorList>
    </citation>
    <scope>NUCLEOTIDE SEQUENCE [LARGE SCALE GENOMIC DNA]</scope>
    <source>
        <strain evidence="3 4">DSM 3953</strain>
    </source>
</reference>
<dbReference type="RefSeq" id="WP_025435812.1">
    <property type="nucleotide sequence ID" value="NZ_CP007452.1"/>
</dbReference>
<dbReference type="eggNOG" id="COG0589">
    <property type="taxonomic scope" value="Bacteria"/>
</dbReference>
<dbReference type="Gene3D" id="3.40.50.620">
    <property type="entry name" value="HUPs"/>
    <property type="match status" value="1"/>
</dbReference>
<keyword evidence="4" id="KW-1185">Reference proteome</keyword>
<comment type="similarity">
    <text evidence="1">Belongs to the universal stress protein A family.</text>
</comment>
<dbReference type="KEGG" id="eac:EAL2_c15370"/>
<name>W8TKU3_PEPAC</name>
<dbReference type="HOGENOM" id="CLU_049301_16_2_9"/>
<sequence length="139" mass="14958">MKKILLPVDGSEACAAIYDHAKFFAEKLGAEILIINAQDKLPAGYAGVDFKHVGDEKLQKSGEAIVEQAKKHFEGAGLKTETRVLFGDAASVIIDTAESEQCDMIIICTHGMSAARRFLIGSVANKVVHHASVPVLIIR</sequence>
<accession>W8TKU3</accession>
<dbReference type="EMBL" id="CP007452">
    <property type="protein sequence ID" value="AHM56832.1"/>
    <property type="molecule type" value="Genomic_DNA"/>
</dbReference>
<organism evidence="3 4">
    <name type="scientific">Peptoclostridium acidaminophilum DSM 3953</name>
    <dbReference type="NCBI Taxonomy" id="1286171"/>
    <lineage>
        <taxon>Bacteria</taxon>
        <taxon>Bacillati</taxon>
        <taxon>Bacillota</taxon>
        <taxon>Clostridia</taxon>
        <taxon>Peptostreptococcales</taxon>
        <taxon>Peptoclostridiaceae</taxon>
        <taxon>Peptoclostridium</taxon>
    </lineage>
</organism>
<dbReference type="CDD" id="cd00293">
    <property type="entry name" value="USP-like"/>
    <property type="match status" value="1"/>
</dbReference>
<dbReference type="PRINTS" id="PR01438">
    <property type="entry name" value="UNVRSLSTRESS"/>
</dbReference>
<dbReference type="AlphaFoldDB" id="W8TKU3"/>
<evidence type="ECO:0000313" key="3">
    <source>
        <dbReference type="EMBL" id="AHM56832.1"/>
    </source>
</evidence>
<dbReference type="Proteomes" id="UP000019591">
    <property type="component" value="Chromosome"/>
</dbReference>
<protein>
    <recommendedName>
        <fullName evidence="2">UspA domain-containing protein</fullName>
    </recommendedName>
</protein>
<evidence type="ECO:0000313" key="4">
    <source>
        <dbReference type="Proteomes" id="UP000019591"/>
    </source>
</evidence>
<evidence type="ECO:0000256" key="1">
    <source>
        <dbReference type="ARBA" id="ARBA00008791"/>
    </source>
</evidence>
<dbReference type="STRING" id="1286171.EAL2_c15370"/>
<proteinExistence type="inferred from homology"/>
<dbReference type="InterPro" id="IPR006015">
    <property type="entry name" value="Universal_stress_UspA"/>
</dbReference>
<dbReference type="PATRIC" id="fig|1286171.3.peg.1488"/>
<feature type="domain" description="UspA" evidence="2">
    <location>
        <begin position="1"/>
        <end position="139"/>
    </location>
</feature>
<dbReference type="SUPFAM" id="SSF52402">
    <property type="entry name" value="Adenine nucleotide alpha hydrolases-like"/>
    <property type="match status" value="1"/>
</dbReference>
<evidence type="ECO:0000259" key="2">
    <source>
        <dbReference type="Pfam" id="PF00582"/>
    </source>
</evidence>
<dbReference type="Pfam" id="PF00582">
    <property type="entry name" value="Usp"/>
    <property type="match status" value="1"/>
</dbReference>
<gene>
    <name evidence="3" type="ORF">EAL2_c15370</name>
</gene>
<dbReference type="PANTHER" id="PTHR46268">
    <property type="entry name" value="STRESS RESPONSE PROTEIN NHAX"/>
    <property type="match status" value="1"/>
</dbReference>
<dbReference type="PANTHER" id="PTHR46268:SF6">
    <property type="entry name" value="UNIVERSAL STRESS PROTEIN UP12"/>
    <property type="match status" value="1"/>
</dbReference>
<dbReference type="InterPro" id="IPR014729">
    <property type="entry name" value="Rossmann-like_a/b/a_fold"/>
</dbReference>